<keyword evidence="5" id="KW-1185">Reference proteome</keyword>
<evidence type="ECO:0000313" key="4">
    <source>
        <dbReference type="EMBL" id="GGO80301.1"/>
    </source>
</evidence>
<organism evidence="4 5">
    <name type="scientific">Nonomuraea cavernae</name>
    <dbReference type="NCBI Taxonomy" id="2045107"/>
    <lineage>
        <taxon>Bacteria</taxon>
        <taxon>Bacillati</taxon>
        <taxon>Actinomycetota</taxon>
        <taxon>Actinomycetes</taxon>
        <taxon>Streptosporangiales</taxon>
        <taxon>Streptosporangiaceae</taxon>
        <taxon>Nonomuraea</taxon>
    </lineage>
</organism>
<feature type="signal peptide" evidence="2">
    <location>
        <begin position="1"/>
        <end position="34"/>
    </location>
</feature>
<feature type="compositionally biased region" description="Low complexity" evidence="1">
    <location>
        <begin position="29"/>
        <end position="52"/>
    </location>
</feature>
<protein>
    <recommendedName>
        <fullName evidence="3">SnoaL-like domain-containing protein</fullName>
    </recommendedName>
</protein>
<evidence type="ECO:0000313" key="5">
    <source>
        <dbReference type="Proteomes" id="UP000646523"/>
    </source>
</evidence>
<dbReference type="InterPro" id="IPR037401">
    <property type="entry name" value="SnoaL-like"/>
</dbReference>
<dbReference type="Proteomes" id="UP000646523">
    <property type="component" value="Unassembled WGS sequence"/>
</dbReference>
<dbReference type="InterPro" id="IPR032710">
    <property type="entry name" value="NTF2-like_dom_sf"/>
</dbReference>
<evidence type="ECO:0000259" key="3">
    <source>
        <dbReference type="Pfam" id="PF12680"/>
    </source>
</evidence>
<dbReference type="EMBL" id="BMNH01000031">
    <property type="protein sequence ID" value="GGO80301.1"/>
    <property type="molecule type" value="Genomic_DNA"/>
</dbReference>
<evidence type="ECO:0000256" key="1">
    <source>
        <dbReference type="SAM" id="MobiDB-lite"/>
    </source>
</evidence>
<reference evidence="4" key="2">
    <citation type="submission" date="2020-09" db="EMBL/GenBank/DDBJ databases">
        <authorList>
            <person name="Sun Q."/>
            <person name="Zhou Y."/>
        </authorList>
    </citation>
    <scope>NUCLEOTIDE SEQUENCE</scope>
    <source>
        <strain evidence="4">CGMCC 4.7368</strain>
    </source>
</reference>
<proteinExistence type="predicted"/>
<dbReference type="Gene3D" id="3.10.450.50">
    <property type="match status" value="1"/>
</dbReference>
<evidence type="ECO:0000256" key="2">
    <source>
        <dbReference type="SAM" id="SignalP"/>
    </source>
</evidence>
<dbReference type="Pfam" id="PF12680">
    <property type="entry name" value="SnoaL_2"/>
    <property type="match status" value="1"/>
</dbReference>
<keyword evidence="2" id="KW-0732">Signal</keyword>
<accession>A0A917ZC38</accession>
<dbReference type="AlphaFoldDB" id="A0A917ZC38"/>
<feature type="chain" id="PRO_5038569855" description="SnoaL-like domain-containing protein" evidence="2">
    <location>
        <begin position="35"/>
        <end position="182"/>
    </location>
</feature>
<dbReference type="SUPFAM" id="SSF54427">
    <property type="entry name" value="NTF2-like"/>
    <property type="match status" value="1"/>
</dbReference>
<reference evidence="4" key="1">
    <citation type="journal article" date="2014" name="Int. J. Syst. Evol. Microbiol.">
        <title>Complete genome sequence of Corynebacterium casei LMG S-19264T (=DSM 44701T), isolated from a smear-ripened cheese.</title>
        <authorList>
            <consortium name="US DOE Joint Genome Institute (JGI-PGF)"/>
            <person name="Walter F."/>
            <person name="Albersmeier A."/>
            <person name="Kalinowski J."/>
            <person name="Ruckert C."/>
        </authorList>
    </citation>
    <scope>NUCLEOTIDE SEQUENCE</scope>
    <source>
        <strain evidence="4">CGMCC 4.7368</strain>
    </source>
</reference>
<dbReference type="RefSeq" id="WP_189128189.1">
    <property type="nucleotide sequence ID" value="NZ_BMNH01000031.1"/>
</dbReference>
<name>A0A917ZC38_9ACTN</name>
<dbReference type="PROSITE" id="PS51257">
    <property type="entry name" value="PROKAR_LIPOPROTEIN"/>
    <property type="match status" value="1"/>
</dbReference>
<feature type="domain" description="SnoaL-like" evidence="3">
    <location>
        <begin position="78"/>
        <end position="156"/>
    </location>
</feature>
<sequence>MHQNFHRKSLLLAAVVVPALLAGCAAGGSTSAMGVASPPTETTSPMPPENEMSPLPTGSEMSPGATESAEQGSPKAAVQGYFDALKAGDADKAVAAYTPEGLAAVQGMATAEGTDALTKLYKEMLKEKDTATHKIEEAAAAGDWAFVRASSEKDGQKMREFFILKKTGNEWKIDRYMNNDSS</sequence>
<comment type="caution">
    <text evidence="4">The sequence shown here is derived from an EMBL/GenBank/DDBJ whole genome shotgun (WGS) entry which is preliminary data.</text>
</comment>
<gene>
    <name evidence="4" type="ORF">GCM10012289_66650</name>
</gene>
<feature type="region of interest" description="Disordered" evidence="1">
    <location>
        <begin position="29"/>
        <end position="75"/>
    </location>
</feature>